<dbReference type="EMBL" id="BAAALN010000016">
    <property type="protein sequence ID" value="GAA1249125.1"/>
    <property type="molecule type" value="Genomic_DNA"/>
</dbReference>
<feature type="region of interest" description="Disordered" evidence="4">
    <location>
        <begin position="162"/>
        <end position="183"/>
    </location>
</feature>
<evidence type="ECO:0000256" key="4">
    <source>
        <dbReference type="SAM" id="MobiDB-lite"/>
    </source>
</evidence>
<keyword evidence="6" id="KW-1185">Reference proteome</keyword>
<dbReference type="InterPro" id="IPR036388">
    <property type="entry name" value="WH-like_DNA-bd_sf"/>
</dbReference>
<dbReference type="SUPFAM" id="SSF46785">
    <property type="entry name" value="Winged helix' DNA-binding domain"/>
    <property type="match status" value="1"/>
</dbReference>
<dbReference type="Gene3D" id="1.10.10.10">
    <property type="entry name" value="Winged helix-like DNA-binding domain superfamily/Winged helix DNA-binding domain"/>
    <property type="match status" value="1"/>
</dbReference>
<dbReference type="PANTHER" id="PTHR38465:SF2">
    <property type="entry name" value="HTH-TYPE TRANSCRIPTIONAL REGULATOR MMPR5"/>
    <property type="match status" value="1"/>
</dbReference>
<name>A0ABN1WIS8_9PSEU</name>
<gene>
    <name evidence="5" type="ORF">GCM10009676_39470</name>
</gene>
<keyword evidence="2" id="KW-0238">DNA-binding</keyword>
<sequence length="183" mass="20183">MVSSRAGDGPPDDANSLIDDFGLYIGRAMGWPPMAGRAAGVLMLSESPMTMTQLQDALHASKGSMSETTRLLVLSGTVRRFKEPGSRRYVYEWRDDAWIGCLQHQIQGTSDLLALAENAQARDAALPERQRARLRDMQEFYTFMVQRLETLLGEYRALREHGDPDQVGARGRAAGGEGGEPAR</sequence>
<protein>
    <recommendedName>
        <fullName evidence="7">MarR family transcriptional regulator</fullName>
    </recommendedName>
</protein>
<evidence type="ECO:0008006" key="7">
    <source>
        <dbReference type="Google" id="ProtNLM"/>
    </source>
</evidence>
<evidence type="ECO:0000256" key="1">
    <source>
        <dbReference type="ARBA" id="ARBA00023015"/>
    </source>
</evidence>
<evidence type="ECO:0000313" key="5">
    <source>
        <dbReference type="EMBL" id="GAA1249125.1"/>
    </source>
</evidence>
<dbReference type="Gene3D" id="1.10.287.160">
    <property type="entry name" value="HR1 repeat"/>
    <property type="match status" value="1"/>
</dbReference>
<keyword evidence="1" id="KW-0805">Transcription regulation</keyword>
<keyword evidence="3" id="KW-0804">Transcription</keyword>
<dbReference type="Proteomes" id="UP001500653">
    <property type="component" value="Unassembled WGS sequence"/>
</dbReference>
<feature type="compositionally biased region" description="Gly residues" evidence="4">
    <location>
        <begin position="173"/>
        <end position="183"/>
    </location>
</feature>
<proteinExistence type="predicted"/>
<evidence type="ECO:0000313" key="6">
    <source>
        <dbReference type="Proteomes" id="UP001500653"/>
    </source>
</evidence>
<evidence type="ECO:0000256" key="3">
    <source>
        <dbReference type="ARBA" id="ARBA00023163"/>
    </source>
</evidence>
<dbReference type="InterPro" id="IPR036390">
    <property type="entry name" value="WH_DNA-bd_sf"/>
</dbReference>
<dbReference type="InterPro" id="IPR052362">
    <property type="entry name" value="HTH-GbsR_regulator"/>
</dbReference>
<accession>A0ABN1WIS8</accession>
<reference evidence="5 6" key="1">
    <citation type="journal article" date="2019" name="Int. J. Syst. Evol. Microbiol.">
        <title>The Global Catalogue of Microorganisms (GCM) 10K type strain sequencing project: providing services to taxonomists for standard genome sequencing and annotation.</title>
        <authorList>
            <consortium name="The Broad Institute Genomics Platform"/>
            <consortium name="The Broad Institute Genome Sequencing Center for Infectious Disease"/>
            <person name="Wu L."/>
            <person name="Ma J."/>
        </authorList>
    </citation>
    <scope>NUCLEOTIDE SEQUENCE [LARGE SCALE GENOMIC DNA]</scope>
    <source>
        <strain evidence="5 6">JCM 13023</strain>
    </source>
</reference>
<comment type="caution">
    <text evidence="5">The sequence shown here is derived from an EMBL/GenBank/DDBJ whole genome shotgun (WGS) entry which is preliminary data.</text>
</comment>
<dbReference type="PANTHER" id="PTHR38465">
    <property type="entry name" value="HTH-TYPE TRANSCRIPTIONAL REGULATOR MJ1563-RELATED"/>
    <property type="match status" value="1"/>
</dbReference>
<organism evidence="5 6">
    <name type="scientific">Prauserella halophila</name>
    <dbReference type="NCBI Taxonomy" id="185641"/>
    <lineage>
        <taxon>Bacteria</taxon>
        <taxon>Bacillati</taxon>
        <taxon>Actinomycetota</taxon>
        <taxon>Actinomycetes</taxon>
        <taxon>Pseudonocardiales</taxon>
        <taxon>Pseudonocardiaceae</taxon>
        <taxon>Prauserella</taxon>
    </lineage>
</organism>
<evidence type="ECO:0000256" key="2">
    <source>
        <dbReference type="ARBA" id="ARBA00023125"/>
    </source>
</evidence>